<dbReference type="GO" id="GO:0005524">
    <property type="term" value="F:ATP binding"/>
    <property type="evidence" value="ECO:0007669"/>
    <property type="project" value="InterPro"/>
</dbReference>
<reference evidence="3 5" key="2">
    <citation type="submission" date="2015-07" db="EMBL/GenBank/DDBJ databases">
        <title>Whole genome sequence of Ardenticatena maritima DSM 23922.</title>
        <authorList>
            <person name="Hemp J."/>
            <person name="Ward L.M."/>
            <person name="Pace L.A."/>
            <person name="Fischer W.W."/>
        </authorList>
    </citation>
    <scope>NUCLEOTIDE SEQUENCE [LARGE SCALE GENOMIC DNA]</scope>
    <source>
        <strain evidence="3 5">110S</strain>
    </source>
</reference>
<comment type="caution">
    <text evidence="2">The sequence shown here is derived from an EMBL/GenBank/DDBJ whole genome shotgun (WGS) entry which is preliminary data.</text>
</comment>
<evidence type="ECO:0000313" key="4">
    <source>
        <dbReference type="Proteomes" id="UP000037784"/>
    </source>
</evidence>
<evidence type="ECO:0000259" key="1">
    <source>
        <dbReference type="PROSITE" id="PS51146"/>
    </source>
</evidence>
<evidence type="ECO:0000313" key="5">
    <source>
        <dbReference type="Proteomes" id="UP000050502"/>
    </source>
</evidence>
<dbReference type="AlphaFoldDB" id="A0A0M9UBT8"/>
<dbReference type="Gene3D" id="3.40.50.300">
    <property type="entry name" value="P-loop containing nucleotide triphosphate hydrolases"/>
    <property type="match status" value="1"/>
</dbReference>
<dbReference type="InParanoid" id="A0A0M9UBT8"/>
<dbReference type="InterPro" id="IPR051347">
    <property type="entry name" value="Circadian_clock_KaiC-rel"/>
</dbReference>
<dbReference type="PANTHER" id="PTHR42926">
    <property type="match status" value="1"/>
</dbReference>
<dbReference type="InterPro" id="IPR014774">
    <property type="entry name" value="KaiC-like_dom"/>
</dbReference>
<dbReference type="OrthoDB" id="9802112at2"/>
<sequence>MSTYQEVAPFLEGVGLLKEVAQHAPRLEGVPTGVEGLDALFFITEWQDGKPVKRSLGGIPRYSVMQVTGVSDTGKSLLVEQFAVEQARRGTSVVFVTLESPAPFVAVGLKQRAQAMGVSFGDVESHIVLVDGATYSVLRTDVPTLLSTLAHAIRTYHAEAVVIDSITGLYESREMMARDIVRSVFNFLKKWRQTGLLVSQKRSGHDALTAEAAGGYAVGHILDGSLVLAKQTVLTASQARQFGVPIGETVRLFRIDGCRLAGHDSRTHVLEITEEGLVRIGPPLQEIVG</sequence>
<dbReference type="EMBL" id="BBZA01000037">
    <property type="protein sequence ID" value="GAP62210.1"/>
    <property type="molecule type" value="Genomic_DNA"/>
</dbReference>
<feature type="domain" description="KaiC" evidence="1">
    <location>
        <begin position="28"/>
        <end position="289"/>
    </location>
</feature>
<name>A0A0M9UBT8_9CHLR</name>
<proteinExistence type="predicted"/>
<gene>
    <name evidence="2" type="ORF">ARMA_0633</name>
    <name evidence="3" type="ORF">SE16_04710</name>
</gene>
<accession>A0A0M9UBT8</accession>
<evidence type="ECO:0000313" key="3">
    <source>
        <dbReference type="EMBL" id="KPL89700.1"/>
    </source>
</evidence>
<dbReference type="Proteomes" id="UP000037784">
    <property type="component" value="Unassembled WGS sequence"/>
</dbReference>
<dbReference type="EMBL" id="LGKN01000003">
    <property type="protein sequence ID" value="KPL89700.1"/>
    <property type="molecule type" value="Genomic_DNA"/>
</dbReference>
<dbReference type="InterPro" id="IPR022373">
    <property type="entry name" value="KaiC_containing"/>
</dbReference>
<dbReference type="PROSITE" id="PS51146">
    <property type="entry name" value="KAIC"/>
    <property type="match status" value="1"/>
</dbReference>
<reference evidence="4" key="3">
    <citation type="submission" date="2015-08" db="EMBL/GenBank/DDBJ databases">
        <title>Draft Genome Sequence of a Heterotrophic Facultative Anaerobic Bacterium Ardenticatena maritima Strain 110S.</title>
        <authorList>
            <person name="Kawaichi S."/>
            <person name="Yoshida T."/>
            <person name="Sako Y."/>
            <person name="Nakamura R."/>
        </authorList>
    </citation>
    <scope>NUCLEOTIDE SEQUENCE [LARGE SCALE GENOMIC DNA]</scope>
    <source>
        <strain evidence="4">110S</strain>
    </source>
</reference>
<dbReference type="Proteomes" id="UP000050502">
    <property type="component" value="Unassembled WGS sequence"/>
</dbReference>
<dbReference type="NCBIfam" id="TIGR03878">
    <property type="entry name" value="thermo_KaiC_2"/>
    <property type="match status" value="1"/>
</dbReference>
<dbReference type="Pfam" id="PF06745">
    <property type="entry name" value="ATPase"/>
    <property type="match status" value="1"/>
</dbReference>
<dbReference type="PANTHER" id="PTHR42926:SF1">
    <property type="entry name" value="CIRCADIAN CLOCK OSCILLATOR PROTEIN KAIC 1"/>
    <property type="match status" value="1"/>
</dbReference>
<protein>
    <submittedName>
        <fullName evidence="3">Circadian clock protein KaiC</fullName>
    </submittedName>
</protein>
<dbReference type="PATRIC" id="fig|872965.6.peg.916"/>
<evidence type="ECO:0000313" key="2">
    <source>
        <dbReference type="EMBL" id="GAP62210.1"/>
    </source>
</evidence>
<dbReference type="InterPro" id="IPR027417">
    <property type="entry name" value="P-loop_NTPase"/>
</dbReference>
<dbReference type="RefSeq" id="WP_054492128.1">
    <property type="nucleotide sequence ID" value="NZ_BBZA01000037.1"/>
</dbReference>
<dbReference type="STRING" id="872965.SE16_04710"/>
<reference evidence="2 4" key="1">
    <citation type="journal article" date="2015" name="Genome Announc.">
        <title>Draft Genome Sequence of a Heterotrophic Facultative Anaerobic Thermophilic Bacterium, Ardenticatena maritima Strain 110ST.</title>
        <authorList>
            <person name="Kawaichi S."/>
            <person name="Yoshida T."/>
            <person name="Sako Y."/>
            <person name="Nakamura R."/>
        </authorList>
    </citation>
    <scope>NUCLEOTIDE SEQUENCE [LARGE SCALE GENOMIC DNA]</scope>
    <source>
        <strain evidence="2 4">110S</strain>
    </source>
</reference>
<organism evidence="2 4">
    <name type="scientific">Ardenticatena maritima</name>
    <dbReference type="NCBI Taxonomy" id="872965"/>
    <lineage>
        <taxon>Bacteria</taxon>
        <taxon>Bacillati</taxon>
        <taxon>Chloroflexota</taxon>
        <taxon>Ardenticatenia</taxon>
        <taxon>Ardenticatenales</taxon>
        <taxon>Ardenticatenaceae</taxon>
        <taxon>Ardenticatena</taxon>
    </lineage>
</organism>
<keyword evidence="4" id="KW-1185">Reference proteome</keyword>
<dbReference type="InterPro" id="IPR010624">
    <property type="entry name" value="KaiC_dom"/>
</dbReference>
<dbReference type="SUPFAM" id="SSF52540">
    <property type="entry name" value="P-loop containing nucleoside triphosphate hydrolases"/>
    <property type="match status" value="1"/>
</dbReference>